<organism evidence="2 3">
    <name type="scientific">Paenibacillus gansuensis</name>
    <dbReference type="NCBI Taxonomy" id="306542"/>
    <lineage>
        <taxon>Bacteria</taxon>
        <taxon>Bacillati</taxon>
        <taxon>Bacillota</taxon>
        <taxon>Bacilli</taxon>
        <taxon>Bacillales</taxon>
        <taxon>Paenibacillaceae</taxon>
        <taxon>Paenibacillus</taxon>
    </lineage>
</organism>
<keyword evidence="1" id="KW-1133">Transmembrane helix</keyword>
<evidence type="ECO:0000313" key="3">
    <source>
        <dbReference type="Proteomes" id="UP001597541"/>
    </source>
</evidence>
<protein>
    <submittedName>
        <fullName evidence="2">Uncharacterized protein</fullName>
    </submittedName>
</protein>
<dbReference type="Proteomes" id="UP001597541">
    <property type="component" value="Unassembled WGS sequence"/>
</dbReference>
<dbReference type="EMBL" id="JBHUME010000005">
    <property type="protein sequence ID" value="MFD2611838.1"/>
    <property type="molecule type" value="Genomic_DNA"/>
</dbReference>
<dbReference type="RefSeq" id="WP_377600857.1">
    <property type="nucleotide sequence ID" value="NZ_JBHUME010000005.1"/>
</dbReference>
<gene>
    <name evidence="2" type="ORF">ACFSUF_05305</name>
</gene>
<sequence length="69" mass="7794">MTYLYIGAFTLLILRLEMPTLRRSGSWNTICAFLVLLIVAVLYNVAVYIVGIQATPLAWIDHLITLVIK</sequence>
<feature type="transmembrane region" description="Helical" evidence="1">
    <location>
        <begin position="27"/>
        <end position="50"/>
    </location>
</feature>
<name>A0ABW5PA57_9BACL</name>
<reference evidence="3" key="1">
    <citation type="journal article" date="2019" name="Int. J. Syst. Evol. Microbiol.">
        <title>The Global Catalogue of Microorganisms (GCM) 10K type strain sequencing project: providing services to taxonomists for standard genome sequencing and annotation.</title>
        <authorList>
            <consortium name="The Broad Institute Genomics Platform"/>
            <consortium name="The Broad Institute Genome Sequencing Center for Infectious Disease"/>
            <person name="Wu L."/>
            <person name="Ma J."/>
        </authorList>
    </citation>
    <scope>NUCLEOTIDE SEQUENCE [LARGE SCALE GENOMIC DNA]</scope>
    <source>
        <strain evidence="3">KCTC 3950</strain>
    </source>
</reference>
<accession>A0ABW5PA57</accession>
<proteinExistence type="predicted"/>
<keyword evidence="1" id="KW-0812">Transmembrane</keyword>
<keyword evidence="3" id="KW-1185">Reference proteome</keyword>
<comment type="caution">
    <text evidence="2">The sequence shown here is derived from an EMBL/GenBank/DDBJ whole genome shotgun (WGS) entry which is preliminary data.</text>
</comment>
<evidence type="ECO:0000256" key="1">
    <source>
        <dbReference type="SAM" id="Phobius"/>
    </source>
</evidence>
<evidence type="ECO:0000313" key="2">
    <source>
        <dbReference type="EMBL" id="MFD2611838.1"/>
    </source>
</evidence>
<keyword evidence="1" id="KW-0472">Membrane</keyword>